<dbReference type="PANTHER" id="PTHR30050:SF4">
    <property type="entry name" value="ATP-BINDING PROTEIN RV3427C IN INSERTION SEQUENCE-RELATED"/>
    <property type="match status" value="1"/>
</dbReference>
<dbReference type="PANTHER" id="PTHR30050">
    <property type="entry name" value="CHROMOSOMAL REPLICATION INITIATOR PROTEIN DNAA"/>
    <property type="match status" value="1"/>
</dbReference>
<dbReference type="Gene3D" id="3.40.50.300">
    <property type="entry name" value="P-loop containing nucleotide triphosphate hydrolases"/>
    <property type="match status" value="1"/>
</dbReference>
<dbReference type="GO" id="GO:0006260">
    <property type="term" value="P:DNA replication"/>
    <property type="evidence" value="ECO:0007669"/>
    <property type="project" value="TreeGrafter"/>
</dbReference>
<sequence length="290" mass="33214">MILSEITSFRDGNPQCKTCGGVGFYLEEQVRGSRAGALSLCHCVGMECNTCEAKGQAPYLVYDKSQNTMIPCVCHNARFSIKKCERLVDQANIPPRYQFQFLSTIDLGESNTDPDLSFIVAHDWANELVHHFEDPKFARKGFYLWGGTGSGKTLLACVILNELIFRYGIRCKYAKVNKDFLSAIRDTYQTDSDTHGQERFIERELANVDVLVIDDFGVQKETEFSNRKLYDLIDSRYEQDKLTLLTSNHSLSEWKERGQGRIFSRLNEMTKEIQLKCPDYRLKHAVDRSS</sequence>
<comment type="caution">
    <text evidence="2">The sequence shown here is derived from an EMBL/GenBank/DDBJ whole genome shotgun (WGS) entry which is preliminary data.</text>
</comment>
<dbReference type="CDD" id="cd00009">
    <property type="entry name" value="AAA"/>
    <property type="match status" value="1"/>
</dbReference>
<evidence type="ECO:0000259" key="1">
    <source>
        <dbReference type="Pfam" id="PF01695"/>
    </source>
</evidence>
<gene>
    <name evidence="2" type="primary">dnaC</name>
    <name evidence="2" type="ORF">LPTSP4_26300</name>
</gene>
<dbReference type="RefSeq" id="WP_167837006.1">
    <property type="nucleotide sequence ID" value="NZ_BFBB01000008.1"/>
</dbReference>
<accession>A0A2P2E2L0</accession>
<proteinExistence type="predicted"/>
<evidence type="ECO:0000313" key="2">
    <source>
        <dbReference type="EMBL" id="GBF51099.1"/>
    </source>
</evidence>
<protein>
    <submittedName>
        <fullName evidence="2">DNA replication protein DnaC</fullName>
    </submittedName>
</protein>
<evidence type="ECO:0000313" key="3">
    <source>
        <dbReference type="Proteomes" id="UP000245133"/>
    </source>
</evidence>
<dbReference type="SUPFAM" id="SSF52540">
    <property type="entry name" value="P-loop containing nucleoside triphosphate hydrolases"/>
    <property type="match status" value="1"/>
</dbReference>
<dbReference type="Proteomes" id="UP000245133">
    <property type="component" value="Unassembled WGS sequence"/>
</dbReference>
<dbReference type="AlphaFoldDB" id="A0A2P2E2L0"/>
<organism evidence="2 3">
    <name type="scientific">Leptospira ryugenii</name>
    <dbReference type="NCBI Taxonomy" id="1917863"/>
    <lineage>
        <taxon>Bacteria</taxon>
        <taxon>Pseudomonadati</taxon>
        <taxon>Spirochaetota</taxon>
        <taxon>Spirochaetia</taxon>
        <taxon>Leptospirales</taxon>
        <taxon>Leptospiraceae</taxon>
        <taxon>Leptospira</taxon>
    </lineage>
</organism>
<name>A0A2P2E2L0_9LEPT</name>
<reference evidence="2 3" key="1">
    <citation type="submission" date="2018-02" db="EMBL/GenBank/DDBJ databases">
        <title>Novel Leptospira species isolated from soil and water in Japan.</title>
        <authorList>
            <person name="Nakao R."/>
            <person name="Masuzawa T."/>
        </authorList>
    </citation>
    <scope>NUCLEOTIDE SEQUENCE [LARGE SCALE GENOMIC DNA]</scope>
    <source>
        <strain evidence="2 3">YH101</strain>
    </source>
</reference>
<keyword evidence="3" id="KW-1185">Reference proteome</keyword>
<dbReference type="Pfam" id="PF01695">
    <property type="entry name" value="IstB_IS21"/>
    <property type="match status" value="1"/>
</dbReference>
<dbReference type="InterPro" id="IPR002611">
    <property type="entry name" value="IstB_ATP-bd"/>
</dbReference>
<dbReference type="EMBL" id="BFBB01000008">
    <property type="protein sequence ID" value="GBF51099.1"/>
    <property type="molecule type" value="Genomic_DNA"/>
</dbReference>
<feature type="domain" description="IstB-like ATP-binding" evidence="1">
    <location>
        <begin position="141"/>
        <end position="284"/>
    </location>
</feature>
<dbReference type="InterPro" id="IPR027417">
    <property type="entry name" value="P-loop_NTPase"/>
</dbReference>
<dbReference type="GO" id="GO:0005524">
    <property type="term" value="F:ATP binding"/>
    <property type="evidence" value="ECO:0007669"/>
    <property type="project" value="InterPro"/>
</dbReference>